<dbReference type="InterPro" id="IPR015424">
    <property type="entry name" value="PyrdxlP-dep_Trfase"/>
</dbReference>
<protein>
    <recommendedName>
        <fullName evidence="2">Aminotransferase class V domain-containing protein</fullName>
    </recommendedName>
</protein>
<organism evidence="3">
    <name type="scientific">Bionectria ochroleuca</name>
    <name type="common">Gliocladium roseum</name>
    <dbReference type="NCBI Taxonomy" id="29856"/>
    <lineage>
        <taxon>Eukaryota</taxon>
        <taxon>Fungi</taxon>
        <taxon>Dikarya</taxon>
        <taxon>Ascomycota</taxon>
        <taxon>Pezizomycotina</taxon>
        <taxon>Sordariomycetes</taxon>
        <taxon>Hypocreomycetidae</taxon>
        <taxon>Hypocreales</taxon>
        <taxon>Bionectriaceae</taxon>
        <taxon>Clonostachys</taxon>
    </lineage>
</organism>
<dbReference type="SUPFAM" id="SSF53383">
    <property type="entry name" value="PLP-dependent transferases"/>
    <property type="match status" value="1"/>
</dbReference>
<reference evidence="3" key="1">
    <citation type="submission" date="2015-01" db="EMBL/GenBank/DDBJ databases">
        <authorList>
            <person name="Durling Mikael"/>
        </authorList>
    </citation>
    <scope>NUCLEOTIDE SEQUENCE</scope>
</reference>
<accession>A0A0B7KID1</accession>
<dbReference type="Pfam" id="PF00266">
    <property type="entry name" value="Aminotran_5"/>
    <property type="match status" value="1"/>
</dbReference>
<evidence type="ECO:0000259" key="2">
    <source>
        <dbReference type="Pfam" id="PF00266"/>
    </source>
</evidence>
<sequence length="445" mass="50412">MPASESTPALVRTPFGKPMRSKYFLFAEGHVNVNQGSFGGYPNTVRAALRRYQDEAEAEPDRFIRYVFPDLLRRSRSLLAKHLNCPVDELVLCPNVTTATNTVLRNLNWGDGDRVIYTSGVYGALEKSIESVLEGTDSIGVKIDLDLPSKQDQIIDQFRSALRREKEACKRAGKGSVKLAIFDTIVSMPGLLMPFEEMTKICREEGVLSMIDGAHGLGHIPIDLKKLDPDFFTSNCHKWLFVPRAVAAFFVPKRNQHLIRTTFPTSHGFIPQSWGKDKAHDPMPSSAEVNPMVKQFEYFGTMDGAPYCCIQEALQFFDVVCGGHEAVYGYCTDLARRAEELLVETLGTETFGITEEERVFFAQARLPIEIGENKGQVPMEDVGLVTDWMHKTFVDQYRTYMYLLFYRGAWWARLSVAVYVDFEDCQYAAQVLKKVSKQVRRGEYK</sequence>
<proteinExistence type="predicted"/>
<dbReference type="AlphaFoldDB" id="A0A0B7KID1"/>
<dbReference type="Gene3D" id="3.40.640.10">
    <property type="entry name" value="Type I PLP-dependent aspartate aminotransferase-like (Major domain)"/>
    <property type="match status" value="1"/>
</dbReference>
<feature type="domain" description="Aminotransferase class V" evidence="2">
    <location>
        <begin position="71"/>
        <end position="255"/>
    </location>
</feature>
<dbReference type="InterPro" id="IPR015421">
    <property type="entry name" value="PyrdxlP-dep_Trfase_major"/>
</dbReference>
<keyword evidence="1" id="KW-0663">Pyridoxal phosphate</keyword>
<dbReference type="InterPro" id="IPR000192">
    <property type="entry name" value="Aminotrans_V_dom"/>
</dbReference>
<dbReference type="PANTHER" id="PTHR43092:SF2">
    <property type="entry name" value="HERCYNYLCYSTEINE SULFOXIDE LYASE"/>
    <property type="match status" value="1"/>
</dbReference>
<evidence type="ECO:0000313" key="3">
    <source>
        <dbReference type="EMBL" id="CEO57318.1"/>
    </source>
</evidence>
<gene>
    <name evidence="3" type="ORF">BN869_000013376_1</name>
</gene>
<dbReference type="EMBL" id="CDPU01000095">
    <property type="protein sequence ID" value="CEO57318.1"/>
    <property type="molecule type" value="Genomic_DNA"/>
</dbReference>
<evidence type="ECO:0000256" key="1">
    <source>
        <dbReference type="ARBA" id="ARBA00022898"/>
    </source>
</evidence>
<dbReference type="PANTHER" id="PTHR43092">
    <property type="entry name" value="L-CYSTEINE DESULFHYDRASE"/>
    <property type="match status" value="1"/>
</dbReference>
<name>A0A0B7KID1_BIOOC</name>